<protein>
    <submittedName>
        <fullName evidence="2">Uncharacterized protein</fullName>
    </submittedName>
</protein>
<evidence type="ECO:0000313" key="3">
    <source>
        <dbReference type="Proteomes" id="UP000827986"/>
    </source>
</evidence>
<dbReference type="AlphaFoldDB" id="A0A9D3WRZ4"/>
<evidence type="ECO:0000313" key="2">
    <source>
        <dbReference type="EMBL" id="KAH1166112.1"/>
    </source>
</evidence>
<organism evidence="2 3">
    <name type="scientific">Mauremys mutica</name>
    <name type="common">yellowpond turtle</name>
    <dbReference type="NCBI Taxonomy" id="74926"/>
    <lineage>
        <taxon>Eukaryota</taxon>
        <taxon>Metazoa</taxon>
        <taxon>Chordata</taxon>
        <taxon>Craniata</taxon>
        <taxon>Vertebrata</taxon>
        <taxon>Euteleostomi</taxon>
        <taxon>Archelosauria</taxon>
        <taxon>Testudinata</taxon>
        <taxon>Testudines</taxon>
        <taxon>Cryptodira</taxon>
        <taxon>Durocryptodira</taxon>
        <taxon>Testudinoidea</taxon>
        <taxon>Geoemydidae</taxon>
        <taxon>Geoemydinae</taxon>
        <taxon>Mauremys</taxon>
    </lineage>
</organism>
<feature type="compositionally biased region" description="Polar residues" evidence="1">
    <location>
        <begin position="95"/>
        <end position="105"/>
    </location>
</feature>
<accession>A0A9D3WRZ4</accession>
<dbReference type="Proteomes" id="UP000827986">
    <property type="component" value="Unassembled WGS sequence"/>
</dbReference>
<sequence>MITLESWYSKNPTVHSKQAWQVQFRAAGYTKHDAAGPNVWIIPQHYGKTQSFIFRKLTRLPQYPSLAQASPPMEHARWTKVWESLLTASLSLPGSDTASAVQSSAHDNKQKKQAMDGQLTNSHSSETLFHCFSI</sequence>
<comment type="caution">
    <text evidence="2">The sequence shown here is derived from an EMBL/GenBank/DDBJ whole genome shotgun (WGS) entry which is preliminary data.</text>
</comment>
<proteinExistence type="predicted"/>
<dbReference type="EMBL" id="JAHDVG010000487">
    <property type="protein sequence ID" value="KAH1166112.1"/>
    <property type="molecule type" value="Genomic_DNA"/>
</dbReference>
<name>A0A9D3WRZ4_9SAUR</name>
<evidence type="ECO:0000256" key="1">
    <source>
        <dbReference type="SAM" id="MobiDB-lite"/>
    </source>
</evidence>
<reference evidence="2" key="1">
    <citation type="submission" date="2021-09" db="EMBL/GenBank/DDBJ databases">
        <title>The genome of Mauremys mutica provides insights into the evolution of semi-aquatic lifestyle.</title>
        <authorList>
            <person name="Gong S."/>
            <person name="Gao Y."/>
        </authorList>
    </citation>
    <scope>NUCLEOTIDE SEQUENCE</scope>
    <source>
        <strain evidence="2">MM-2020</strain>
        <tissue evidence="2">Muscle</tissue>
    </source>
</reference>
<feature type="region of interest" description="Disordered" evidence="1">
    <location>
        <begin position="95"/>
        <end position="121"/>
    </location>
</feature>
<gene>
    <name evidence="2" type="ORF">KIL84_015284</name>
</gene>
<keyword evidence="3" id="KW-1185">Reference proteome</keyword>